<proteinExistence type="predicted"/>
<evidence type="ECO:0000313" key="2">
    <source>
        <dbReference type="EMBL" id="RIX50049.1"/>
    </source>
</evidence>
<evidence type="ECO:0000313" key="3">
    <source>
        <dbReference type="Proteomes" id="UP000266482"/>
    </source>
</evidence>
<feature type="transmembrane region" description="Helical" evidence="1">
    <location>
        <begin position="26"/>
        <end position="51"/>
    </location>
</feature>
<reference evidence="2 3" key="1">
    <citation type="submission" date="2018-09" db="EMBL/GenBank/DDBJ databases">
        <title>Paenibacillus aracenensis nov. sp. isolated from a cave in southern Spain.</title>
        <authorList>
            <person name="Jurado V."/>
            <person name="Gutierrez-Patricio S."/>
            <person name="Gonzalez-Pimentel J.L."/>
            <person name="Miller A.Z."/>
            <person name="Laiz L."/>
            <person name="Saiz-Jimenez C."/>
        </authorList>
    </citation>
    <scope>NUCLEOTIDE SEQUENCE [LARGE SCALE GENOMIC DNA]</scope>
    <source>
        <strain evidence="2 3">DSM 22867</strain>
    </source>
</reference>
<keyword evidence="1" id="KW-0472">Membrane</keyword>
<comment type="caution">
    <text evidence="2">The sequence shown here is derived from an EMBL/GenBank/DDBJ whole genome shotgun (WGS) entry which is preliminary data.</text>
</comment>
<dbReference type="EMBL" id="QXQA01000016">
    <property type="protein sequence ID" value="RIX50049.1"/>
    <property type="molecule type" value="Genomic_DNA"/>
</dbReference>
<keyword evidence="1" id="KW-1133">Transmembrane helix</keyword>
<feature type="transmembrane region" description="Helical" evidence="1">
    <location>
        <begin position="122"/>
        <end position="143"/>
    </location>
</feature>
<accession>A0A3A1UNE0</accession>
<dbReference type="Proteomes" id="UP000266482">
    <property type="component" value="Unassembled WGS sequence"/>
</dbReference>
<evidence type="ECO:0000256" key="1">
    <source>
        <dbReference type="SAM" id="Phobius"/>
    </source>
</evidence>
<feature type="transmembrane region" description="Helical" evidence="1">
    <location>
        <begin position="63"/>
        <end position="84"/>
    </location>
</feature>
<keyword evidence="1" id="KW-0812">Transmembrane</keyword>
<dbReference type="RefSeq" id="WP_119602098.1">
    <property type="nucleotide sequence ID" value="NZ_QXQA01000016.1"/>
</dbReference>
<keyword evidence="3" id="KW-1185">Reference proteome</keyword>
<name>A0A3A1UNE0_9BACL</name>
<dbReference type="AlphaFoldDB" id="A0A3A1UNE0"/>
<feature type="transmembrane region" description="Helical" evidence="1">
    <location>
        <begin position="90"/>
        <end position="110"/>
    </location>
</feature>
<protein>
    <submittedName>
        <fullName evidence="2">Uncharacterized protein</fullName>
    </submittedName>
</protein>
<sequence length="154" mass="17601">MLFNIVTGFIIPWLLASPLVQKQPRLFIVISPISALISLIINTIGFYFDFWHFKPIFSKNETISALPLDFGLYAVLGPLFIFFITKRPFGIPALISFLSFSLLATLLEFLGLQFNRVMYSNGWNIGWTFISYAIGFLAVATAWRTVRSYFELVK</sequence>
<gene>
    <name evidence="2" type="ORF">D3P08_21070</name>
</gene>
<dbReference type="NCBIfam" id="NF041644">
    <property type="entry name" value="CBO0543_fam"/>
    <property type="match status" value="1"/>
</dbReference>
<dbReference type="InterPro" id="IPR048147">
    <property type="entry name" value="CBO0543-like"/>
</dbReference>
<organism evidence="2 3">
    <name type="scientific">Paenibacillus nanensis</name>
    <dbReference type="NCBI Taxonomy" id="393251"/>
    <lineage>
        <taxon>Bacteria</taxon>
        <taxon>Bacillati</taxon>
        <taxon>Bacillota</taxon>
        <taxon>Bacilli</taxon>
        <taxon>Bacillales</taxon>
        <taxon>Paenibacillaceae</taxon>
        <taxon>Paenibacillus</taxon>
    </lineage>
</organism>